<feature type="domain" description="Type I restriction enzyme R protein C-terminal" evidence="1">
    <location>
        <begin position="3"/>
        <end position="103"/>
    </location>
</feature>
<keyword evidence="3" id="KW-1185">Reference proteome</keyword>
<reference evidence="2 3" key="1">
    <citation type="submission" date="2023-07" db="EMBL/GenBank/DDBJ databases">
        <title>Genomic Encyclopedia of Type Strains, Phase IV (KMG-IV): sequencing the most valuable type-strain genomes for metagenomic binning, comparative biology and taxonomic classification.</title>
        <authorList>
            <person name="Goeker M."/>
        </authorList>
    </citation>
    <scope>NUCLEOTIDE SEQUENCE [LARGE SCALE GENOMIC DNA]</scope>
    <source>
        <strain evidence="2 3">DSM 46876</strain>
    </source>
</reference>
<evidence type="ECO:0000313" key="3">
    <source>
        <dbReference type="Proteomes" id="UP001238450"/>
    </source>
</evidence>
<dbReference type="AlphaFoldDB" id="A0AAJ1WSN3"/>
<gene>
    <name evidence="2" type="ORF">J2Z48_001736</name>
</gene>
<dbReference type="InterPro" id="IPR022625">
    <property type="entry name" value="TypeI_RM_Rsu_C"/>
</dbReference>
<sequence>MNKSEKVKEVYRAILHAIDTKEIDAEEDILVIRRDFFEQEQDQAIETFANTWFVDKEELHLSAKLYEMGADPIPNIKKIFESREFHKYKAVHPEAIPVKYGPEMKRQWRKVLDEVIVPLVDELR</sequence>
<name>A0AAJ1WSN3_9BACL</name>
<organism evidence="2 3">
    <name type="scientific">Croceifilum oryzae</name>
    <dbReference type="NCBI Taxonomy" id="1553429"/>
    <lineage>
        <taxon>Bacteria</taxon>
        <taxon>Bacillati</taxon>
        <taxon>Bacillota</taxon>
        <taxon>Bacilli</taxon>
        <taxon>Bacillales</taxon>
        <taxon>Thermoactinomycetaceae</taxon>
        <taxon>Croceifilum</taxon>
    </lineage>
</organism>
<evidence type="ECO:0000313" key="2">
    <source>
        <dbReference type="EMBL" id="MDQ0417563.1"/>
    </source>
</evidence>
<protein>
    <submittedName>
        <fullName evidence="2">23S rRNA U2552 (Ribose-2'-O)-methylase RlmE/FtsJ</fullName>
    </submittedName>
</protein>
<dbReference type="EMBL" id="JAUSUV010000006">
    <property type="protein sequence ID" value="MDQ0417563.1"/>
    <property type="molecule type" value="Genomic_DNA"/>
</dbReference>
<comment type="caution">
    <text evidence="2">The sequence shown here is derived from an EMBL/GenBank/DDBJ whole genome shotgun (WGS) entry which is preliminary data.</text>
</comment>
<dbReference type="Pfam" id="PF12008">
    <property type="entry name" value="EcoR124_C"/>
    <property type="match status" value="1"/>
</dbReference>
<proteinExistence type="predicted"/>
<evidence type="ECO:0000259" key="1">
    <source>
        <dbReference type="Pfam" id="PF12008"/>
    </source>
</evidence>
<accession>A0AAJ1WSN3</accession>
<dbReference type="Proteomes" id="UP001238450">
    <property type="component" value="Unassembled WGS sequence"/>
</dbReference>